<dbReference type="InterPro" id="IPR032875">
    <property type="entry name" value="Succ_CoA_lig_flav_dom"/>
</dbReference>
<evidence type="ECO:0000259" key="1">
    <source>
        <dbReference type="SMART" id="SM00881"/>
    </source>
</evidence>
<keyword evidence="2" id="KW-0436">Ligase</keyword>
<dbReference type="SMART" id="SM00881">
    <property type="entry name" value="CoA_binding"/>
    <property type="match status" value="1"/>
</dbReference>
<dbReference type="SUPFAM" id="SSF51735">
    <property type="entry name" value="NAD(P)-binding Rossmann-fold domains"/>
    <property type="match status" value="1"/>
</dbReference>
<gene>
    <name evidence="2" type="ORF">QIS99_08400</name>
</gene>
<comment type="caution">
    <text evidence="2">The sequence shown here is derived from an EMBL/GenBank/DDBJ whole genome shotgun (WGS) entry which is preliminary data.</text>
</comment>
<dbReference type="Proteomes" id="UP001224661">
    <property type="component" value="Unassembled WGS sequence"/>
</dbReference>
<sequence length="693" mass="71139">MSDPLDALFFPRRIGVIGLSARPGTWGRRVVELLRSGGYPGEVFAVEPREPDPELPSLDDLLADGGLLDLLVVAVPAEAAVGVVERARRAGVGAVVLFSAGFAEAGAEGRLLQKRLVAAAGDLPVLGPNCLGLVSRPAATTVTASAYVERAAPAPGPVAIVTQSGAMGFVLAALLDQRGTSYAYYASVGNEACLPLTAVGSYLLERPDVQVLGLYVEQIRDPQALARLGRRARELGKRVVVLKAGASEAGGRATLSHTAAVAGDPLLFGALCRDAGIVTAADDESFADLVTALQRPVSLPPAPRFAVLSMSGGAGAVIADRLTALGARVPELTPGTRAAVAALDLPGAAALDNPIDLGGQFYRGADSFGALLAALDRDPAVDGIVCCFTFGDQFVDLYRQLAGCIGELTTPGWLVWACPPDGAPVGAPSGVVHPTIASLMRALPAVVREPEPELTDQRAPLDAKAAAARVAARLPRGPGVVTEACAGPLLRELGVPYVERVGDAGTAQPRDGDTPSLSYAVKLDSPDAPHRARLGLVRLGVPAAETALVAAELLDRAAELRLRDAQVVVQPRLTHTAELSVGAVRDPQYGPALVVGPGGARAEEAGAERQVVRLPAAPGAVERAAESVAAGHPALHASAVAQVLIRVAELVTQAPSLAELDINPLLVRPDGSLVAVDSLLVLSADDTPVPVRP</sequence>
<dbReference type="PANTHER" id="PTHR42793">
    <property type="entry name" value="COA BINDING DOMAIN CONTAINING PROTEIN"/>
    <property type="match status" value="1"/>
</dbReference>
<dbReference type="Gene3D" id="3.40.50.720">
    <property type="entry name" value="NAD(P)-binding Rossmann-like Domain"/>
    <property type="match status" value="1"/>
</dbReference>
<dbReference type="SUPFAM" id="SSF52210">
    <property type="entry name" value="Succinyl-CoA synthetase domains"/>
    <property type="match status" value="2"/>
</dbReference>
<organism evidence="2 3">
    <name type="scientific">Streptomyces solicavernae</name>
    <dbReference type="NCBI Taxonomy" id="3043614"/>
    <lineage>
        <taxon>Bacteria</taxon>
        <taxon>Bacillati</taxon>
        <taxon>Actinomycetota</taxon>
        <taxon>Actinomycetes</taxon>
        <taxon>Kitasatosporales</taxon>
        <taxon>Streptomycetaceae</taxon>
        <taxon>Streptomyces</taxon>
    </lineage>
</organism>
<dbReference type="Pfam" id="PF13380">
    <property type="entry name" value="CoA_binding_2"/>
    <property type="match status" value="1"/>
</dbReference>
<dbReference type="SUPFAM" id="SSF56059">
    <property type="entry name" value="Glutathione synthetase ATP-binding domain-like"/>
    <property type="match status" value="1"/>
</dbReference>
<dbReference type="InterPro" id="IPR036291">
    <property type="entry name" value="NAD(P)-bd_dom_sf"/>
</dbReference>
<evidence type="ECO:0000313" key="3">
    <source>
        <dbReference type="Proteomes" id="UP001224661"/>
    </source>
</evidence>
<dbReference type="PANTHER" id="PTHR42793:SF1">
    <property type="entry name" value="PEPTIDYL-LYSINE N-ACETYLTRANSFERASE PATZ"/>
    <property type="match status" value="1"/>
</dbReference>
<reference evidence="2 3" key="1">
    <citation type="submission" date="2023-05" db="EMBL/GenBank/DDBJ databases">
        <title>Draft genome sequence of Streptomyces sp. B-S-A8 isolated from a cave soil in Thailand.</title>
        <authorList>
            <person name="Chamroensaksri N."/>
            <person name="Muangham S."/>
        </authorList>
    </citation>
    <scope>NUCLEOTIDE SEQUENCE [LARGE SCALE GENOMIC DNA]</scope>
    <source>
        <strain evidence="2 3">B-S-A8</strain>
    </source>
</reference>
<dbReference type="Gene3D" id="3.40.50.261">
    <property type="entry name" value="Succinyl-CoA synthetase domains"/>
    <property type="match status" value="2"/>
</dbReference>
<dbReference type="Gene3D" id="3.30.470.20">
    <property type="entry name" value="ATP-grasp fold, B domain"/>
    <property type="match status" value="1"/>
</dbReference>
<dbReference type="RefSeq" id="WP_282512040.1">
    <property type="nucleotide sequence ID" value="NZ_JASCIR010000005.1"/>
</dbReference>
<proteinExistence type="predicted"/>
<feature type="domain" description="CoA-binding" evidence="1">
    <location>
        <begin position="8"/>
        <end position="102"/>
    </location>
</feature>
<evidence type="ECO:0000313" key="2">
    <source>
        <dbReference type="EMBL" id="MDI3386234.1"/>
    </source>
</evidence>
<dbReference type="Pfam" id="PF13607">
    <property type="entry name" value="Succ_CoA_lig"/>
    <property type="match status" value="1"/>
</dbReference>
<dbReference type="InterPro" id="IPR003781">
    <property type="entry name" value="CoA-bd"/>
</dbReference>
<dbReference type="Pfam" id="PF13549">
    <property type="entry name" value="ATP-grasp_5"/>
    <property type="match status" value="1"/>
</dbReference>
<dbReference type="GO" id="GO:0016874">
    <property type="term" value="F:ligase activity"/>
    <property type="evidence" value="ECO:0007669"/>
    <property type="project" value="UniProtKB-KW"/>
</dbReference>
<dbReference type="InterPro" id="IPR016102">
    <property type="entry name" value="Succinyl-CoA_synth-like"/>
</dbReference>
<protein>
    <submittedName>
        <fullName evidence="2">Acetate--CoA ligase family protein</fullName>
    </submittedName>
</protein>
<keyword evidence="3" id="KW-1185">Reference proteome</keyword>
<dbReference type="EMBL" id="JASCIR010000005">
    <property type="protein sequence ID" value="MDI3386234.1"/>
    <property type="molecule type" value="Genomic_DNA"/>
</dbReference>
<name>A0ABT6RP69_9ACTN</name>
<accession>A0ABT6RP69</accession>